<dbReference type="Proteomes" id="UP000295709">
    <property type="component" value="Unassembled WGS sequence"/>
</dbReference>
<evidence type="ECO:0000313" key="6">
    <source>
        <dbReference type="Proteomes" id="UP000295709"/>
    </source>
</evidence>
<dbReference type="OrthoDB" id="9798632at2"/>
<evidence type="ECO:0000313" key="5">
    <source>
        <dbReference type="Proteomes" id="UP000269375"/>
    </source>
</evidence>
<comment type="subcellular location">
    <subcellularLocation>
        <location evidence="1">Membrane</location>
    </subcellularLocation>
</comment>
<evidence type="ECO:0000313" key="4">
    <source>
        <dbReference type="EMBL" id="TDX94560.1"/>
    </source>
</evidence>
<evidence type="ECO:0000256" key="1">
    <source>
        <dbReference type="ARBA" id="ARBA00004370"/>
    </source>
</evidence>
<reference evidence="4 6" key="2">
    <citation type="submission" date="2019-03" db="EMBL/GenBank/DDBJ databases">
        <title>Genomic Encyclopedia of Archaeal and Bacterial Type Strains, Phase II (KMG-II): from individual species to whole genera.</title>
        <authorList>
            <person name="Goeker M."/>
        </authorList>
    </citation>
    <scope>NUCLEOTIDE SEQUENCE [LARGE SCALE GENOMIC DNA]</scope>
    <source>
        <strain evidence="4 6">DSM 15235</strain>
    </source>
</reference>
<dbReference type="Proteomes" id="UP000269375">
    <property type="component" value="Unassembled WGS sequence"/>
</dbReference>
<protein>
    <submittedName>
        <fullName evidence="3">NAD-dependent epimerase/dehydratase family protein</fullName>
    </submittedName>
</protein>
<sequence>MSSNPIKVILTGATGMVGEGVLMECLENPAVSEVLSISRKPSGKKHAKLKEYIVSDFLKNDLNDTSLKGYDACFFCAGISSMGMSEEEYTKITYDTTLHFAKAVLEQNPEMVFNYVSGKHTDSSESSKLMWARVKGKTENDLKKLGFKAVYNFRPGFMKPVEGQTNVKWFFKPFIWFFPVFLPSQSLTLHQVGKAMINAVRKGYPTSTLEIHDIKNLAI</sequence>
<gene>
    <name evidence="4" type="ORF">BCF50_0328</name>
    <name evidence="3" type="ORF">EGI05_06180</name>
</gene>
<evidence type="ECO:0000259" key="2">
    <source>
        <dbReference type="Pfam" id="PF01370"/>
    </source>
</evidence>
<dbReference type="PANTHER" id="PTHR14097:SF8">
    <property type="entry name" value="NAD(P)-BINDING DOMAIN-CONTAINING PROTEIN"/>
    <property type="match status" value="1"/>
</dbReference>
<keyword evidence="6" id="KW-1185">Reference proteome</keyword>
<dbReference type="PANTHER" id="PTHR14097">
    <property type="entry name" value="OXIDOREDUCTASE HTATIP2"/>
    <property type="match status" value="1"/>
</dbReference>
<organism evidence="3 5">
    <name type="scientific">Chryseobacterium daecheongense</name>
    <dbReference type="NCBI Taxonomy" id="192389"/>
    <lineage>
        <taxon>Bacteria</taxon>
        <taxon>Pseudomonadati</taxon>
        <taxon>Bacteroidota</taxon>
        <taxon>Flavobacteriia</taxon>
        <taxon>Flavobacteriales</taxon>
        <taxon>Weeksellaceae</taxon>
        <taxon>Chryseobacterium group</taxon>
        <taxon>Chryseobacterium</taxon>
    </lineage>
</organism>
<feature type="domain" description="NAD-dependent epimerase/dehydratase" evidence="2">
    <location>
        <begin position="8"/>
        <end position="111"/>
    </location>
</feature>
<dbReference type="EMBL" id="RJTX01000001">
    <property type="protein sequence ID" value="ROI00468.1"/>
    <property type="molecule type" value="Genomic_DNA"/>
</dbReference>
<dbReference type="InterPro" id="IPR036291">
    <property type="entry name" value="NAD(P)-bd_dom_sf"/>
</dbReference>
<comment type="caution">
    <text evidence="3">The sequence shown here is derived from an EMBL/GenBank/DDBJ whole genome shotgun (WGS) entry which is preliminary data.</text>
</comment>
<dbReference type="RefSeq" id="WP_123262169.1">
    <property type="nucleotide sequence ID" value="NZ_RJTX01000001.1"/>
</dbReference>
<reference evidence="3" key="1">
    <citation type="submission" date="2018-11" db="EMBL/GenBank/DDBJ databases">
        <title>Proposal to divide the Flavobacteriaceae and reorganize its genera based on Amino Acid Identity values calculated from whole genome sequences.</title>
        <authorList>
            <person name="Nicholson A.C."/>
            <person name="Gulvik C.A."/>
            <person name="Whitney A.M."/>
            <person name="Humrighouse B.W."/>
            <person name="Bell M."/>
            <person name="Holmes B."/>
            <person name="Steigerwalt A."/>
            <person name="Villarma A."/>
            <person name="Sheth M."/>
            <person name="Batra D."/>
            <person name="Pryor J."/>
            <person name="Bernardet J.-F."/>
            <person name="Hugo C."/>
            <person name="Kampfer P."/>
            <person name="Newman J."/>
            <person name="Mcquiston J.R."/>
        </authorList>
    </citation>
    <scope>NUCLEOTIDE SEQUENCE</scope>
    <source>
        <strain evidence="3">DSM 15235</strain>
    </source>
</reference>
<dbReference type="Pfam" id="PF01370">
    <property type="entry name" value="Epimerase"/>
    <property type="match status" value="1"/>
</dbReference>
<dbReference type="Gene3D" id="3.40.50.720">
    <property type="entry name" value="NAD(P)-binding Rossmann-like Domain"/>
    <property type="match status" value="1"/>
</dbReference>
<dbReference type="AlphaFoldDB" id="A0A3N0W5Z1"/>
<name>A0A3N0W5Z1_9FLAO</name>
<dbReference type="GO" id="GO:0016020">
    <property type="term" value="C:membrane"/>
    <property type="evidence" value="ECO:0007669"/>
    <property type="project" value="UniProtKB-SubCell"/>
</dbReference>
<dbReference type="SUPFAM" id="SSF51735">
    <property type="entry name" value="NAD(P)-binding Rossmann-fold domains"/>
    <property type="match status" value="1"/>
</dbReference>
<dbReference type="InterPro" id="IPR001509">
    <property type="entry name" value="Epimerase_deHydtase"/>
</dbReference>
<proteinExistence type="predicted"/>
<dbReference type="EMBL" id="SOQW01000001">
    <property type="protein sequence ID" value="TDX94560.1"/>
    <property type="molecule type" value="Genomic_DNA"/>
</dbReference>
<evidence type="ECO:0000313" key="3">
    <source>
        <dbReference type="EMBL" id="ROI00468.1"/>
    </source>
</evidence>
<accession>A0A3N0W5Z1</accession>